<dbReference type="PANTHER" id="PTHR46771:SF5">
    <property type="entry name" value="DETERIN"/>
    <property type="match status" value="1"/>
</dbReference>
<dbReference type="CDD" id="cd00022">
    <property type="entry name" value="BIR"/>
    <property type="match status" value="1"/>
</dbReference>
<dbReference type="Proteomes" id="UP000002058">
    <property type="component" value="Unassembled WGS sequence"/>
</dbReference>
<dbReference type="InParanoid" id="C4JYD7"/>
<dbReference type="AlphaFoldDB" id="C4JYD7"/>
<feature type="compositionally biased region" description="Basic residues" evidence="3">
    <location>
        <begin position="160"/>
        <end position="170"/>
    </location>
</feature>
<dbReference type="PROSITE" id="PS50143">
    <property type="entry name" value="BIR_REPEAT_2"/>
    <property type="match status" value="1"/>
</dbReference>
<dbReference type="Gene3D" id="1.10.1170.10">
    <property type="entry name" value="Inhibitor Of Apoptosis Protein (2mihbC-IAP-1), Chain A"/>
    <property type="match status" value="1"/>
</dbReference>
<dbReference type="InterPro" id="IPR001370">
    <property type="entry name" value="BIR_rpt"/>
</dbReference>
<feature type="compositionally biased region" description="Polar residues" evidence="3">
    <location>
        <begin position="209"/>
        <end position="224"/>
    </location>
</feature>
<feature type="compositionally biased region" description="Basic residues" evidence="3">
    <location>
        <begin position="369"/>
        <end position="381"/>
    </location>
</feature>
<keyword evidence="2" id="KW-0862">Zinc</keyword>
<keyword evidence="1" id="KW-0479">Metal-binding</keyword>
<dbReference type="SUPFAM" id="SSF57924">
    <property type="entry name" value="Inhibitor of apoptosis (IAP) repeat"/>
    <property type="match status" value="1"/>
</dbReference>
<feature type="region of interest" description="Disordered" evidence="3">
    <location>
        <begin position="142"/>
        <end position="296"/>
    </location>
</feature>
<sequence>MDITRRSSNPAEIVDPTSVEIVEARRATFGTWWPYDGKKGWKCKMEKMVEAGWYFCPNDESDDFVSCAYCDLGLDGWERGDDPFYEHYRRSPECSFFHFAPIPGKKGTKGRSMSSRSSKASRVSTQSTLSAWSEVETTDLDSEMEHSLLSQPAKNAAKSTKGRKGRKPKLKKDEMAENSGQENDPDHNTKVAEPQAKKQRERKRKSSEMTQDQEPQGTQASSVVSGPAAKRRDTGARKASTAKSNIFPDGTDDELNAPVEPVKVEKQTTKKTTKKRSTSTNRVPSATSKALLKSQIPDDAEIEAELEADLKRDSMDYIQAKPAVAHKDYISKQDDISSTETRTLTHKGTKRNKNAETPQDHIDDVEKPGRKRVQGKKKTAKKSAVQRQNEEEVNSEGRIFEAESDAHMDIDGGQLISLERPKVLDETLDTQSSEKIRPLSGRNEPRSNKSDAHKQRPLLDVDDKEQPDSIFDENQRSAVSPRATNGSPSGLIENKLPWGSRSRKISERHTHLDRTAHRASNPAPSPQTQERTPSPSPQSKRR</sequence>
<keyword evidence="5" id="KW-1185">Reference proteome</keyword>
<dbReference type="RefSeq" id="XP_002582415.1">
    <property type="nucleotide sequence ID" value="XM_002582369.1"/>
</dbReference>
<feature type="compositionally biased region" description="Basic and acidic residues" evidence="3">
    <location>
        <begin position="398"/>
        <end position="410"/>
    </location>
</feature>
<dbReference type="SMART" id="SM00238">
    <property type="entry name" value="BIR"/>
    <property type="match status" value="1"/>
</dbReference>
<dbReference type="STRING" id="336963.C4JYD7"/>
<feature type="compositionally biased region" description="Basic and acidic residues" evidence="3">
    <location>
        <begin position="184"/>
        <end position="198"/>
    </location>
</feature>
<dbReference type="OrthoDB" id="2196114at2759"/>
<dbReference type="GO" id="GO:0046872">
    <property type="term" value="F:metal ion binding"/>
    <property type="evidence" value="ECO:0007669"/>
    <property type="project" value="UniProtKB-KW"/>
</dbReference>
<evidence type="ECO:0000256" key="1">
    <source>
        <dbReference type="ARBA" id="ARBA00022723"/>
    </source>
</evidence>
<feature type="compositionally biased region" description="Basic and acidic residues" evidence="3">
    <location>
        <begin position="325"/>
        <end position="335"/>
    </location>
</feature>
<dbReference type="EMBL" id="CH476619">
    <property type="protein sequence ID" value="EEP82323.1"/>
    <property type="molecule type" value="Genomic_DNA"/>
</dbReference>
<feature type="region of interest" description="Disordered" evidence="3">
    <location>
        <begin position="105"/>
        <end position="130"/>
    </location>
</feature>
<proteinExistence type="predicted"/>
<organism evidence="4 5">
    <name type="scientific">Uncinocarpus reesii (strain UAMH 1704)</name>
    <dbReference type="NCBI Taxonomy" id="336963"/>
    <lineage>
        <taxon>Eukaryota</taxon>
        <taxon>Fungi</taxon>
        <taxon>Dikarya</taxon>
        <taxon>Ascomycota</taxon>
        <taxon>Pezizomycotina</taxon>
        <taxon>Eurotiomycetes</taxon>
        <taxon>Eurotiomycetidae</taxon>
        <taxon>Onygenales</taxon>
        <taxon>Onygenaceae</taxon>
        <taxon>Uncinocarpus</taxon>
    </lineage>
</organism>
<dbReference type="eggNOG" id="KOG1101">
    <property type="taxonomic scope" value="Eukaryota"/>
</dbReference>
<feature type="compositionally biased region" description="Low complexity" evidence="3">
    <location>
        <begin position="110"/>
        <end position="128"/>
    </location>
</feature>
<evidence type="ECO:0000313" key="4">
    <source>
        <dbReference type="EMBL" id="EEP82323.1"/>
    </source>
</evidence>
<feature type="compositionally biased region" description="Polar residues" evidence="3">
    <location>
        <begin position="476"/>
        <end position="488"/>
    </location>
</feature>
<feature type="compositionally biased region" description="Basic and acidic residues" evidence="3">
    <location>
        <begin position="432"/>
        <end position="467"/>
    </location>
</feature>
<evidence type="ECO:0000256" key="3">
    <source>
        <dbReference type="SAM" id="MobiDB-lite"/>
    </source>
</evidence>
<dbReference type="InterPro" id="IPR051190">
    <property type="entry name" value="Baculoviral_IAP"/>
</dbReference>
<dbReference type="HOGENOM" id="CLU_502669_0_0_1"/>
<evidence type="ECO:0000313" key="5">
    <source>
        <dbReference type="Proteomes" id="UP000002058"/>
    </source>
</evidence>
<gene>
    <name evidence="4" type="ORF">UREG_07188</name>
</gene>
<feature type="compositionally biased region" description="Basic and acidic residues" evidence="3">
    <location>
        <begin position="358"/>
        <end position="368"/>
    </location>
</feature>
<feature type="compositionally biased region" description="Basic and acidic residues" evidence="3">
    <location>
        <begin position="504"/>
        <end position="516"/>
    </location>
</feature>
<dbReference type="Pfam" id="PF00653">
    <property type="entry name" value="BIR"/>
    <property type="match status" value="1"/>
</dbReference>
<name>C4JYD7_UNCRE</name>
<reference evidence="5" key="1">
    <citation type="journal article" date="2009" name="Genome Res.">
        <title>Comparative genomic analyses of the human fungal pathogens Coccidioides and their relatives.</title>
        <authorList>
            <person name="Sharpton T.J."/>
            <person name="Stajich J.E."/>
            <person name="Rounsley S.D."/>
            <person name="Gardner M.J."/>
            <person name="Wortman J.R."/>
            <person name="Jordar V.S."/>
            <person name="Maiti R."/>
            <person name="Kodira C.D."/>
            <person name="Neafsey D.E."/>
            <person name="Zeng Q."/>
            <person name="Hung C.-Y."/>
            <person name="McMahan C."/>
            <person name="Muszewska A."/>
            <person name="Grynberg M."/>
            <person name="Mandel M.A."/>
            <person name="Kellner E.M."/>
            <person name="Barker B.M."/>
            <person name="Galgiani J.N."/>
            <person name="Orbach M.J."/>
            <person name="Kirkland T.N."/>
            <person name="Cole G.T."/>
            <person name="Henn M.R."/>
            <person name="Birren B.W."/>
            <person name="Taylor J.W."/>
        </authorList>
    </citation>
    <scope>NUCLEOTIDE SEQUENCE [LARGE SCALE GENOMIC DNA]</scope>
    <source>
        <strain evidence="5">UAMH 1704</strain>
    </source>
</reference>
<protein>
    <submittedName>
        <fullName evidence="4">Uncharacterized protein</fullName>
    </submittedName>
</protein>
<dbReference type="GeneID" id="8439790"/>
<accession>C4JYD7</accession>
<feature type="region of interest" description="Disordered" evidence="3">
    <location>
        <begin position="324"/>
        <end position="542"/>
    </location>
</feature>
<dbReference type="KEGG" id="ure:UREG_07188"/>
<dbReference type="VEuPathDB" id="FungiDB:UREG_07188"/>
<dbReference type="PANTHER" id="PTHR46771">
    <property type="entry name" value="DETERIN"/>
    <property type="match status" value="1"/>
</dbReference>
<evidence type="ECO:0000256" key="2">
    <source>
        <dbReference type="ARBA" id="ARBA00022833"/>
    </source>
</evidence>